<evidence type="ECO:0000313" key="2">
    <source>
        <dbReference type="Proteomes" id="UP000346198"/>
    </source>
</evidence>
<protein>
    <submittedName>
        <fullName evidence="1">Uncharacterized protein</fullName>
    </submittedName>
</protein>
<dbReference type="Proteomes" id="UP000346198">
    <property type="component" value="Unassembled WGS sequence"/>
</dbReference>
<reference evidence="1 2" key="1">
    <citation type="submission" date="2019-04" db="EMBL/GenBank/DDBJ databases">
        <authorList>
            <person name="Van Vliet M D."/>
        </authorList>
    </citation>
    <scope>NUCLEOTIDE SEQUENCE [LARGE SCALE GENOMIC DNA]</scope>
    <source>
        <strain evidence="1 2">F21</strain>
    </source>
</reference>
<name>A0A6C2USM2_9BACT</name>
<sequence>MTGQIRISGLMNGVGPDCHFIAFVPQASVKRSRWSLFASQIIFATLKRVQSGAFCAQGAGLESGPTLVSVFFFA</sequence>
<dbReference type="AlphaFoldDB" id="A0A6C2USM2"/>
<evidence type="ECO:0000313" key="1">
    <source>
        <dbReference type="EMBL" id="VGO23332.1"/>
    </source>
</evidence>
<accession>A0A6C2USM2</accession>
<proteinExistence type="predicted"/>
<gene>
    <name evidence="1" type="ORF">SCARR_05439</name>
</gene>
<keyword evidence="2" id="KW-1185">Reference proteome</keyword>
<organism evidence="1 2">
    <name type="scientific">Pontiella sulfatireligans</name>
    <dbReference type="NCBI Taxonomy" id="2750658"/>
    <lineage>
        <taxon>Bacteria</taxon>
        <taxon>Pseudomonadati</taxon>
        <taxon>Kiritimatiellota</taxon>
        <taxon>Kiritimatiellia</taxon>
        <taxon>Kiritimatiellales</taxon>
        <taxon>Pontiellaceae</taxon>
        <taxon>Pontiella</taxon>
    </lineage>
</organism>
<dbReference type="EMBL" id="CAAHFH010000003">
    <property type="protein sequence ID" value="VGO23332.1"/>
    <property type="molecule type" value="Genomic_DNA"/>
</dbReference>